<comment type="similarity">
    <text evidence="4">Belongs to the ubiquitin-conjugating enzyme family.</text>
</comment>
<dbReference type="PROSITE" id="PS50127">
    <property type="entry name" value="UBC_2"/>
    <property type="match status" value="1"/>
</dbReference>
<dbReference type="InterPro" id="IPR000608">
    <property type="entry name" value="UBC"/>
</dbReference>
<evidence type="ECO:0000259" key="5">
    <source>
        <dbReference type="PROSITE" id="PS50127"/>
    </source>
</evidence>
<evidence type="ECO:0000313" key="6">
    <source>
        <dbReference type="EMBL" id="KAL2462332.1"/>
    </source>
</evidence>
<sequence>MSGGIVCGRLVEECKAWRKNNPHGLVAKPETLSDGTMNLMAWHCTIPGKHGTGWEGGYYPLTMHFSEDYPSKPQKCKFPQDFFHPNVYPCGTICLSILNEDSGWRPPAITSGIRRVVVVIEGD</sequence>
<keyword evidence="7" id="KW-1185">Reference proteome</keyword>
<dbReference type="Pfam" id="PF00179">
    <property type="entry name" value="UQ_con"/>
    <property type="match status" value="1"/>
</dbReference>
<dbReference type="PANTHER" id="PTHR24067">
    <property type="entry name" value="UBIQUITIN-CONJUGATING ENZYME E2"/>
    <property type="match status" value="1"/>
</dbReference>
<dbReference type="Gene3D" id="3.10.110.10">
    <property type="entry name" value="Ubiquitin Conjugating Enzyme"/>
    <property type="match status" value="1"/>
</dbReference>
<dbReference type="InterPro" id="IPR050113">
    <property type="entry name" value="Ub_conjugating_enzyme"/>
</dbReference>
<dbReference type="PROSITE" id="PS00183">
    <property type="entry name" value="UBC_1"/>
    <property type="match status" value="1"/>
</dbReference>
<protein>
    <submittedName>
        <fullName evidence="6">SUMO-conjugating enzyme SCE1</fullName>
    </submittedName>
</protein>
<gene>
    <name evidence="6" type="ORF">Adt_45752</name>
</gene>
<dbReference type="GO" id="GO:0005524">
    <property type="term" value="F:ATP binding"/>
    <property type="evidence" value="ECO:0007669"/>
    <property type="project" value="UniProtKB-UniRule"/>
</dbReference>
<keyword evidence="2 4" id="KW-0833">Ubl conjugation pathway</keyword>
<proteinExistence type="inferred from homology"/>
<keyword evidence="1" id="KW-0808">Transferase</keyword>
<feature type="domain" description="UBC core" evidence="5">
    <location>
        <begin position="5"/>
        <end position="123"/>
    </location>
</feature>
<dbReference type="SUPFAM" id="SSF54495">
    <property type="entry name" value="UBC-like"/>
    <property type="match status" value="1"/>
</dbReference>
<organism evidence="6 7">
    <name type="scientific">Abeliophyllum distichum</name>
    <dbReference type="NCBI Taxonomy" id="126358"/>
    <lineage>
        <taxon>Eukaryota</taxon>
        <taxon>Viridiplantae</taxon>
        <taxon>Streptophyta</taxon>
        <taxon>Embryophyta</taxon>
        <taxon>Tracheophyta</taxon>
        <taxon>Spermatophyta</taxon>
        <taxon>Magnoliopsida</taxon>
        <taxon>eudicotyledons</taxon>
        <taxon>Gunneridae</taxon>
        <taxon>Pentapetalae</taxon>
        <taxon>asterids</taxon>
        <taxon>lamiids</taxon>
        <taxon>Lamiales</taxon>
        <taxon>Oleaceae</taxon>
        <taxon>Forsythieae</taxon>
        <taxon>Abeliophyllum</taxon>
    </lineage>
</organism>
<reference evidence="7" key="1">
    <citation type="submission" date="2024-07" db="EMBL/GenBank/DDBJ databases">
        <title>Two chromosome-level genome assemblies of Korean endemic species Abeliophyllum distichum and Forsythia ovata (Oleaceae).</title>
        <authorList>
            <person name="Jang H."/>
        </authorList>
    </citation>
    <scope>NUCLEOTIDE SEQUENCE [LARGE SCALE GENOMIC DNA]</scope>
</reference>
<name>A0ABD1PEK7_9LAMI</name>
<dbReference type="InterPro" id="IPR016135">
    <property type="entry name" value="UBQ-conjugating_enzyme/RWD"/>
</dbReference>
<dbReference type="AlphaFoldDB" id="A0ABD1PEK7"/>
<accession>A0ABD1PEK7</accession>
<keyword evidence="4" id="KW-0547">Nucleotide-binding</keyword>
<evidence type="ECO:0000256" key="2">
    <source>
        <dbReference type="ARBA" id="ARBA00022786"/>
    </source>
</evidence>
<dbReference type="SMART" id="SM00212">
    <property type="entry name" value="UBCc"/>
    <property type="match status" value="1"/>
</dbReference>
<evidence type="ECO:0000256" key="1">
    <source>
        <dbReference type="ARBA" id="ARBA00022679"/>
    </source>
</evidence>
<dbReference type="Proteomes" id="UP001604336">
    <property type="component" value="Unassembled WGS sequence"/>
</dbReference>
<evidence type="ECO:0000256" key="4">
    <source>
        <dbReference type="RuleBase" id="RU362109"/>
    </source>
</evidence>
<dbReference type="InterPro" id="IPR023313">
    <property type="entry name" value="UBQ-conjugating_AS"/>
</dbReference>
<dbReference type="GO" id="GO:0016740">
    <property type="term" value="F:transferase activity"/>
    <property type="evidence" value="ECO:0007669"/>
    <property type="project" value="UniProtKB-KW"/>
</dbReference>
<comment type="caution">
    <text evidence="6">The sequence shown here is derived from an EMBL/GenBank/DDBJ whole genome shotgun (WGS) entry which is preliminary data.</text>
</comment>
<keyword evidence="4" id="KW-0067">ATP-binding</keyword>
<evidence type="ECO:0000313" key="7">
    <source>
        <dbReference type="Proteomes" id="UP001604336"/>
    </source>
</evidence>
<evidence type="ECO:0000256" key="3">
    <source>
        <dbReference type="PROSITE-ProRule" id="PRU10133"/>
    </source>
</evidence>
<feature type="active site" description="Glycyl thioester intermediate" evidence="3">
    <location>
        <position position="94"/>
    </location>
</feature>
<dbReference type="CDD" id="cd23798">
    <property type="entry name" value="UBCc_UBE2I"/>
    <property type="match status" value="1"/>
</dbReference>
<dbReference type="EMBL" id="JBFOLK010000014">
    <property type="protein sequence ID" value="KAL2462332.1"/>
    <property type="molecule type" value="Genomic_DNA"/>
</dbReference>